<comment type="caution">
    <text evidence="2">The sequence shown here is derived from an EMBL/GenBank/DDBJ whole genome shotgun (WGS) entry which is preliminary data.</text>
</comment>
<dbReference type="Proteomes" id="UP000516437">
    <property type="component" value="Chromosome 4"/>
</dbReference>
<keyword evidence="1" id="KW-0472">Membrane</keyword>
<dbReference type="AlphaFoldDB" id="A0A6A1VXK8"/>
<proteinExistence type="predicted"/>
<evidence type="ECO:0000313" key="2">
    <source>
        <dbReference type="EMBL" id="KAB1217483.1"/>
    </source>
</evidence>
<sequence length="251" mass="28252">MKGSRIEEKEAQDERLHHQFNVLQRNWDSYKQSNPRTLRRYSTHSKAMAKAVQLLDSSPRHLMSSIQHRCSPSAGGPWKIRTNGLAAEEVRRERRAFIEKGRLKGRRLFEEVEGGDSEMDLGGRETTGNGWNGLSQGYEVRSTSDYDHKYGSGASNEMPFCFPSSSSSSPSSSVCGENVEREIMEEEKKVVASAETRRRSVGYGESGNGRSRWTVIIMGWLIASIIYAICVVPMRSFGGCQDEHERLLVPT</sequence>
<keyword evidence="1" id="KW-0812">Transmembrane</keyword>
<dbReference type="EMBL" id="RXIC02000022">
    <property type="protein sequence ID" value="KAB1217483.1"/>
    <property type="molecule type" value="Genomic_DNA"/>
</dbReference>
<protein>
    <submittedName>
        <fullName evidence="2">Uncharacterized protein</fullName>
    </submittedName>
</protein>
<gene>
    <name evidence="2" type="ORF">CJ030_MR4G008741</name>
</gene>
<reference evidence="2 3" key="1">
    <citation type="journal article" date="2019" name="Plant Biotechnol. J.">
        <title>The red bayberry genome and genetic basis of sex determination.</title>
        <authorList>
            <person name="Jia H.M."/>
            <person name="Jia H.J."/>
            <person name="Cai Q.L."/>
            <person name="Wang Y."/>
            <person name="Zhao H.B."/>
            <person name="Yang W.F."/>
            <person name="Wang G.Y."/>
            <person name="Li Y.H."/>
            <person name="Zhan D.L."/>
            <person name="Shen Y.T."/>
            <person name="Niu Q.F."/>
            <person name="Chang L."/>
            <person name="Qiu J."/>
            <person name="Zhao L."/>
            <person name="Xie H.B."/>
            <person name="Fu W.Y."/>
            <person name="Jin J."/>
            <person name="Li X.W."/>
            <person name="Jiao Y."/>
            <person name="Zhou C.C."/>
            <person name="Tu T."/>
            <person name="Chai C.Y."/>
            <person name="Gao J.L."/>
            <person name="Fan L.J."/>
            <person name="van de Weg E."/>
            <person name="Wang J.Y."/>
            <person name="Gao Z.S."/>
        </authorList>
    </citation>
    <scope>NUCLEOTIDE SEQUENCE [LARGE SCALE GENOMIC DNA]</scope>
    <source>
        <tissue evidence="2">Leaves</tissue>
    </source>
</reference>
<keyword evidence="3" id="KW-1185">Reference proteome</keyword>
<evidence type="ECO:0000256" key="1">
    <source>
        <dbReference type="SAM" id="Phobius"/>
    </source>
</evidence>
<feature type="transmembrane region" description="Helical" evidence="1">
    <location>
        <begin position="213"/>
        <end position="234"/>
    </location>
</feature>
<name>A0A6A1VXK8_9ROSI</name>
<keyword evidence="1" id="KW-1133">Transmembrane helix</keyword>
<dbReference type="OrthoDB" id="1739873at2759"/>
<organism evidence="2 3">
    <name type="scientific">Morella rubra</name>
    <name type="common">Chinese bayberry</name>
    <dbReference type="NCBI Taxonomy" id="262757"/>
    <lineage>
        <taxon>Eukaryota</taxon>
        <taxon>Viridiplantae</taxon>
        <taxon>Streptophyta</taxon>
        <taxon>Embryophyta</taxon>
        <taxon>Tracheophyta</taxon>
        <taxon>Spermatophyta</taxon>
        <taxon>Magnoliopsida</taxon>
        <taxon>eudicotyledons</taxon>
        <taxon>Gunneridae</taxon>
        <taxon>Pentapetalae</taxon>
        <taxon>rosids</taxon>
        <taxon>fabids</taxon>
        <taxon>Fagales</taxon>
        <taxon>Myricaceae</taxon>
        <taxon>Morella</taxon>
    </lineage>
</organism>
<accession>A0A6A1VXK8</accession>
<evidence type="ECO:0000313" key="3">
    <source>
        <dbReference type="Proteomes" id="UP000516437"/>
    </source>
</evidence>